<dbReference type="OrthoDB" id="6623690at2759"/>
<reference evidence="1" key="1">
    <citation type="journal article" date="2021" name="Mol. Ecol. Resour.">
        <title>Apolygus lucorum genome provides insights into omnivorousness and mesophyll feeding.</title>
        <authorList>
            <person name="Liu Y."/>
            <person name="Liu H."/>
            <person name="Wang H."/>
            <person name="Huang T."/>
            <person name="Liu B."/>
            <person name="Yang B."/>
            <person name="Yin L."/>
            <person name="Li B."/>
            <person name="Zhang Y."/>
            <person name="Zhang S."/>
            <person name="Jiang F."/>
            <person name="Zhang X."/>
            <person name="Ren Y."/>
            <person name="Wang B."/>
            <person name="Wang S."/>
            <person name="Lu Y."/>
            <person name="Wu K."/>
            <person name="Fan W."/>
            <person name="Wang G."/>
        </authorList>
    </citation>
    <scope>NUCLEOTIDE SEQUENCE</scope>
    <source>
        <strain evidence="1">12Hb</strain>
    </source>
</reference>
<evidence type="ECO:0000313" key="1">
    <source>
        <dbReference type="EMBL" id="KAF6201456.1"/>
    </source>
</evidence>
<gene>
    <name evidence="1" type="ORF">GE061_003847</name>
</gene>
<dbReference type="AlphaFoldDB" id="A0A8S9X076"/>
<evidence type="ECO:0008006" key="3">
    <source>
        <dbReference type="Google" id="ProtNLM"/>
    </source>
</evidence>
<dbReference type="Proteomes" id="UP000466442">
    <property type="component" value="Linkage Group LG12"/>
</dbReference>
<comment type="caution">
    <text evidence="1">The sequence shown here is derived from an EMBL/GenBank/DDBJ whole genome shotgun (WGS) entry which is preliminary data.</text>
</comment>
<protein>
    <recommendedName>
        <fullName evidence="3">Reverse transcriptase domain-containing protein</fullName>
    </recommendedName>
</protein>
<dbReference type="EMBL" id="WIXP02000012">
    <property type="protein sequence ID" value="KAF6201456.1"/>
    <property type="molecule type" value="Genomic_DNA"/>
</dbReference>
<name>A0A8S9X076_APOLU</name>
<sequence>MANRSVLLTAYSRDVKCYVSNIILGSAANLELVFRMQKRVLRVLLGLKPGQSCKGKFRENKLMTVPATYVYRAVLFARKLRPWFEDMKFDHDFSTLRADLMIVPRHRMKFFERCASFSIIKILNHIGDGVLSCPTVKIKSVLKKYFINAEFYSVKDFFQSSVPALADQMGE</sequence>
<evidence type="ECO:0000313" key="2">
    <source>
        <dbReference type="Proteomes" id="UP000466442"/>
    </source>
</evidence>
<proteinExistence type="predicted"/>
<keyword evidence="2" id="KW-1185">Reference proteome</keyword>
<organism evidence="1 2">
    <name type="scientific">Apolygus lucorum</name>
    <name type="common">Small green plant bug</name>
    <name type="synonym">Lygocoris lucorum</name>
    <dbReference type="NCBI Taxonomy" id="248454"/>
    <lineage>
        <taxon>Eukaryota</taxon>
        <taxon>Metazoa</taxon>
        <taxon>Ecdysozoa</taxon>
        <taxon>Arthropoda</taxon>
        <taxon>Hexapoda</taxon>
        <taxon>Insecta</taxon>
        <taxon>Pterygota</taxon>
        <taxon>Neoptera</taxon>
        <taxon>Paraneoptera</taxon>
        <taxon>Hemiptera</taxon>
        <taxon>Heteroptera</taxon>
        <taxon>Panheteroptera</taxon>
        <taxon>Cimicomorpha</taxon>
        <taxon>Miridae</taxon>
        <taxon>Mirini</taxon>
        <taxon>Apolygus</taxon>
    </lineage>
</organism>
<accession>A0A8S9X076</accession>